<proteinExistence type="predicted"/>
<evidence type="ECO:0000313" key="2">
    <source>
        <dbReference type="Proteomes" id="UP000324298"/>
    </source>
</evidence>
<sequence length="65" mass="7267">MNAPTLKSPFYYASVAVTRDVTDIPEIDRNIADGLALIVFCAIIYLLDTHYAWHEVFAPLVNGLK</sequence>
<dbReference type="AlphaFoldDB" id="A0A5A9X6S9"/>
<dbReference type="RefSeq" id="WP_149309629.1">
    <property type="nucleotide sequence ID" value="NZ_SRSD01000012.1"/>
</dbReference>
<organism evidence="1 2">
    <name type="scientific">Oryzomonas rubra</name>
    <dbReference type="NCBI Taxonomy" id="2509454"/>
    <lineage>
        <taxon>Bacteria</taxon>
        <taxon>Pseudomonadati</taxon>
        <taxon>Thermodesulfobacteriota</taxon>
        <taxon>Desulfuromonadia</taxon>
        <taxon>Geobacterales</taxon>
        <taxon>Geobacteraceae</taxon>
        <taxon>Oryzomonas</taxon>
    </lineage>
</organism>
<accession>A0A5A9X6S9</accession>
<protein>
    <submittedName>
        <fullName evidence="1">Uncharacterized protein</fullName>
    </submittedName>
</protein>
<keyword evidence="2" id="KW-1185">Reference proteome</keyword>
<reference evidence="1 2" key="1">
    <citation type="submission" date="2019-04" db="EMBL/GenBank/DDBJ databases">
        <title>Geobacter ruber sp. nov., ferric-reducing bacteria isolated from paddy soil.</title>
        <authorList>
            <person name="Xu Z."/>
            <person name="Masuda Y."/>
            <person name="Itoh H."/>
            <person name="Senoo K."/>
        </authorList>
    </citation>
    <scope>NUCLEOTIDE SEQUENCE [LARGE SCALE GENOMIC DNA]</scope>
    <source>
        <strain evidence="1 2">Red88</strain>
    </source>
</reference>
<gene>
    <name evidence="1" type="ORF">ET418_16885</name>
</gene>
<comment type="caution">
    <text evidence="1">The sequence shown here is derived from an EMBL/GenBank/DDBJ whole genome shotgun (WGS) entry which is preliminary data.</text>
</comment>
<evidence type="ECO:0000313" key="1">
    <source>
        <dbReference type="EMBL" id="KAA0888075.1"/>
    </source>
</evidence>
<dbReference type="Proteomes" id="UP000324298">
    <property type="component" value="Unassembled WGS sequence"/>
</dbReference>
<name>A0A5A9X6S9_9BACT</name>
<dbReference type="EMBL" id="SRSD01000012">
    <property type="protein sequence ID" value="KAA0888075.1"/>
    <property type="molecule type" value="Genomic_DNA"/>
</dbReference>